<gene>
    <name evidence="3" type="ORF">J4032_05395</name>
</gene>
<dbReference type="Proteomes" id="UP000828924">
    <property type="component" value="Chromosome"/>
</dbReference>
<dbReference type="RefSeq" id="WP_277932552.1">
    <property type="nucleotide sequence ID" value="NZ_CP071872.1"/>
</dbReference>
<sequence length="143" mass="15263">MRGLSAPPAARAATRGRYGCRGPARDRGQVAVEFLGMFPLIIIVCVLLWQCALLGYTYILAGNAADEGARTGAVAGFQRDQECREAVESQLGSWLDGSDVDCRTDAVDGLYKADVELKVPILFPGTVSFPFTVTGEAAYVEEG</sequence>
<protein>
    <submittedName>
        <fullName evidence="3">Pilus assembly protein</fullName>
    </submittedName>
</protein>
<evidence type="ECO:0000259" key="2">
    <source>
        <dbReference type="Pfam" id="PF07811"/>
    </source>
</evidence>
<dbReference type="EMBL" id="CP071872">
    <property type="protein sequence ID" value="UNM11023.1"/>
    <property type="molecule type" value="Genomic_DNA"/>
</dbReference>
<feature type="transmembrane region" description="Helical" evidence="1">
    <location>
        <begin position="37"/>
        <end position="61"/>
    </location>
</feature>
<keyword evidence="1" id="KW-1133">Transmembrane helix</keyword>
<name>A0ABY3WEP7_9ACTN</name>
<keyword evidence="1" id="KW-0472">Membrane</keyword>
<organism evidence="3 4">
    <name type="scientific">Streptomyces formicae</name>
    <dbReference type="NCBI Taxonomy" id="1616117"/>
    <lineage>
        <taxon>Bacteria</taxon>
        <taxon>Bacillati</taxon>
        <taxon>Actinomycetota</taxon>
        <taxon>Actinomycetes</taxon>
        <taxon>Kitasatosporales</taxon>
        <taxon>Streptomycetaceae</taxon>
        <taxon>Streptomyces</taxon>
    </lineage>
</organism>
<accession>A0ABY3WEP7</accession>
<keyword evidence="4" id="KW-1185">Reference proteome</keyword>
<dbReference type="Pfam" id="PF07811">
    <property type="entry name" value="TadE"/>
    <property type="match status" value="1"/>
</dbReference>
<proteinExistence type="predicted"/>
<reference evidence="3 4" key="1">
    <citation type="submission" date="2021-03" db="EMBL/GenBank/DDBJ databases">
        <title>Complete genome of Streptomyces formicae strain 1H-GS9 (DSM 100524).</title>
        <authorList>
            <person name="Atanasov K.E."/>
            <person name="Altabella T."/>
            <person name="Ferrer A."/>
        </authorList>
    </citation>
    <scope>NUCLEOTIDE SEQUENCE [LARGE SCALE GENOMIC DNA]</scope>
    <source>
        <strain evidence="3 4">1H-GS9</strain>
    </source>
</reference>
<evidence type="ECO:0000313" key="3">
    <source>
        <dbReference type="EMBL" id="UNM11023.1"/>
    </source>
</evidence>
<feature type="domain" description="TadE-like" evidence="2">
    <location>
        <begin position="28"/>
        <end position="70"/>
    </location>
</feature>
<evidence type="ECO:0000313" key="4">
    <source>
        <dbReference type="Proteomes" id="UP000828924"/>
    </source>
</evidence>
<dbReference type="InterPro" id="IPR012495">
    <property type="entry name" value="TadE-like_dom"/>
</dbReference>
<keyword evidence="1" id="KW-0812">Transmembrane</keyword>
<evidence type="ECO:0000256" key="1">
    <source>
        <dbReference type="SAM" id="Phobius"/>
    </source>
</evidence>